<evidence type="ECO:0000313" key="4">
    <source>
        <dbReference type="EMBL" id="RZU46933.1"/>
    </source>
</evidence>
<dbReference type="RefSeq" id="WP_130411992.1">
    <property type="nucleotide sequence ID" value="NZ_SHKX01000011.1"/>
</dbReference>
<dbReference type="InterPro" id="IPR011765">
    <property type="entry name" value="Pept_M16_N"/>
</dbReference>
<keyword evidence="1" id="KW-0732">Signal</keyword>
<feature type="domain" description="Peptidase M16 C-terminal" evidence="3">
    <location>
        <begin position="218"/>
        <end position="393"/>
    </location>
</feature>
<dbReference type="GO" id="GO:0006508">
    <property type="term" value="P:proteolysis"/>
    <property type="evidence" value="ECO:0007669"/>
    <property type="project" value="UniProtKB-KW"/>
</dbReference>
<evidence type="ECO:0000259" key="2">
    <source>
        <dbReference type="Pfam" id="PF00675"/>
    </source>
</evidence>
<dbReference type="GO" id="GO:0008233">
    <property type="term" value="F:peptidase activity"/>
    <property type="evidence" value="ECO:0007669"/>
    <property type="project" value="UniProtKB-KW"/>
</dbReference>
<dbReference type="PANTHER" id="PTHR11851:SF224">
    <property type="entry name" value="PROCESSING PROTEASE"/>
    <property type="match status" value="1"/>
</dbReference>
<dbReference type="Gene3D" id="3.30.830.10">
    <property type="entry name" value="Metalloenzyme, LuxS/M16 peptidase-like"/>
    <property type="match status" value="2"/>
</dbReference>
<feature type="signal peptide" evidence="1">
    <location>
        <begin position="1"/>
        <end position="17"/>
    </location>
</feature>
<dbReference type="AlphaFoldDB" id="A0A4Q7ZAL0"/>
<keyword evidence="4" id="KW-0645">Protease</keyword>
<dbReference type="GO" id="GO:0046872">
    <property type="term" value="F:metal ion binding"/>
    <property type="evidence" value="ECO:0007669"/>
    <property type="project" value="InterPro"/>
</dbReference>
<feature type="domain" description="Peptidase M16 N-terminal" evidence="2">
    <location>
        <begin position="74"/>
        <end position="186"/>
    </location>
</feature>
<dbReference type="Pfam" id="PF00675">
    <property type="entry name" value="Peptidase_M16"/>
    <property type="match status" value="1"/>
</dbReference>
<dbReference type="OrthoDB" id="9811314at2"/>
<protein>
    <submittedName>
        <fullName evidence="4">Zinc protease</fullName>
    </submittedName>
</protein>
<proteinExistence type="predicted"/>
<keyword evidence="5" id="KW-1185">Reference proteome</keyword>
<name>A0A4Q7ZAL0_9GAMM</name>
<evidence type="ECO:0000256" key="1">
    <source>
        <dbReference type="SAM" id="SignalP"/>
    </source>
</evidence>
<dbReference type="EMBL" id="SHKX01000011">
    <property type="protein sequence ID" value="RZU46933.1"/>
    <property type="molecule type" value="Genomic_DNA"/>
</dbReference>
<evidence type="ECO:0000259" key="3">
    <source>
        <dbReference type="Pfam" id="PF05193"/>
    </source>
</evidence>
<feature type="chain" id="PRO_5020656742" evidence="1">
    <location>
        <begin position="18"/>
        <end position="466"/>
    </location>
</feature>
<dbReference type="PANTHER" id="PTHR11851">
    <property type="entry name" value="METALLOPROTEASE"/>
    <property type="match status" value="1"/>
</dbReference>
<dbReference type="Pfam" id="PF05193">
    <property type="entry name" value="Peptidase_M16_C"/>
    <property type="match status" value="1"/>
</dbReference>
<sequence>MKTMLKLLALIPAIAVAAPEGAVVTAGPLTSLDKLTSIPQVKNAPVPNRSIKVKSWQTVQGSKVMFVETHDLPMLDIRLVFDAGSARDGEKSGIASLVSRMMDEGTPTRDTSAIATAFENLGASFDASSYRDMSIADLRVLSDGKYLEPALEVFTDVVAHPVFPDAAFNRIFDSAQVGQQQKQQSPASQASVLFYKNLYAWHPYALPPTGSADTLKTIKIEDLRNFHQQYFVAANAVIALVGDIDEKRAQQIAERISSQLAEGKPAPALPDAPGLTRARHLHLQFPSQQTHIMIGQPGIKRGDPDQTALAVGNEILGGGGFNTVLMQELREKRGMTYGVYSSFVPMRSQGPFIINLSTRGDQTGQALDLIRDLLRNFIKQGPTEAQVQEAKDNILGSFPQSTASNSDILAYIASMGFYNEPLDYLETFPDRIRGVTADQVRKALKAHVNPDKMLYVTVGQGVDVKK</sequence>
<reference evidence="4 5" key="1">
    <citation type="submission" date="2019-02" db="EMBL/GenBank/DDBJ databases">
        <title>Genomic Encyclopedia of Type Strains, Phase IV (KMG-IV): sequencing the most valuable type-strain genomes for metagenomic binning, comparative biology and taxonomic classification.</title>
        <authorList>
            <person name="Goeker M."/>
        </authorList>
    </citation>
    <scope>NUCLEOTIDE SEQUENCE [LARGE SCALE GENOMIC DNA]</scope>
    <source>
        <strain evidence="4 5">DSM 105135</strain>
    </source>
</reference>
<dbReference type="InterPro" id="IPR007863">
    <property type="entry name" value="Peptidase_M16_C"/>
</dbReference>
<evidence type="ECO:0000313" key="5">
    <source>
        <dbReference type="Proteomes" id="UP000292423"/>
    </source>
</evidence>
<accession>A0A4Q7ZAL0</accession>
<comment type="caution">
    <text evidence="4">The sequence shown here is derived from an EMBL/GenBank/DDBJ whole genome shotgun (WGS) entry which is preliminary data.</text>
</comment>
<keyword evidence="4" id="KW-0378">Hydrolase</keyword>
<organism evidence="4 5">
    <name type="scientific">Fluviicoccus keumensis</name>
    <dbReference type="NCBI Taxonomy" id="1435465"/>
    <lineage>
        <taxon>Bacteria</taxon>
        <taxon>Pseudomonadati</taxon>
        <taxon>Pseudomonadota</taxon>
        <taxon>Gammaproteobacteria</taxon>
        <taxon>Moraxellales</taxon>
        <taxon>Moraxellaceae</taxon>
        <taxon>Fluviicoccus</taxon>
    </lineage>
</organism>
<dbReference type="SUPFAM" id="SSF63411">
    <property type="entry name" value="LuxS/MPP-like metallohydrolase"/>
    <property type="match status" value="2"/>
</dbReference>
<gene>
    <name evidence="4" type="ORF">EV700_1319</name>
</gene>
<dbReference type="InterPro" id="IPR050361">
    <property type="entry name" value="MPP/UQCRC_Complex"/>
</dbReference>
<dbReference type="Proteomes" id="UP000292423">
    <property type="component" value="Unassembled WGS sequence"/>
</dbReference>
<dbReference type="InterPro" id="IPR011249">
    <property type="entry name" value="Metalloenz_LuxS/M16"/>
</dbReference>